<dbReference type="Pfam" id="PF14542">
    <property type="entry name" value="Acetyltransf_CG"/>
    <property type="match status" value="1"/>
</dbReference>
<accession>A0AAU7V8C8</accession>
<dbReference type="SUPFAM" id="SSF55729">
    <property type="entry name" value="Acyl-CoA N-acyltransferases (Nat)"/>
    <property type="match status" value="1"/>
</dbReference>
<dbReference type="AlphaFoldDB" id="A0AAU7V8C8"/>
<dbReference type="InterPro" id="IPR031165">
    <property type="entry name" value="GNAT_YJDJ"/>
</dbReference>
<organism evidence="3">
    <name type="scientific">Scrofimicrobium appendicitidis</name>
    <dbReference type="NCBI Taxonomy" id="3079930"/>
    <lineage>
        <taxon>Bacteria</taxon>
        <taxon>Bacillati</taxon>
        <taxon>Actinomycetota</taxon>
        <taxon>Actinomycetes</taxon>
        <taxon>Actinomycetales</taxon>
        <taxon>Actinomycetaceae</taxon>
        <taxon>Scrofimicrobium</taxon>
    </lineage>
</organism>
<evidence type="ECO:0000313" key="3">
    <source>
        <dbReference type="EMBL" id="XBW08714.1"/>
    </source>
</evidence>
<dbReference type="PROSITE" id="PS51729">
    <property type="entry name" value="GNAT_YJDJ"/>
    <property type="match status" value="1"/>
</dbReference>
<dbReference type="PANTHER" id="PTHR31435">
    <property type="entry name" value="PROTEIN NATD1"/>
    <property type="match status" value="1"/>
</dbReference>
<dbReference type="EMBL" id="CP138335">
    <property type="protein sequence ID" value="XBW08714.1"/>
    <property type="molecule type" value="Genomic_DNA"/>
</dbReference>
<proteinExistence type="predicted"/>
<dbReference type="InterPro" id="IPR016181">
    <property type="entry name" value="Acyl_CoA_acyltransferase"/>
</dbReference>
<reference evidence="3" key="1">
    <citation type="submission" date="2023-11" db="EMBL/GenBank/DDBJ databases">
        <title>Scrofimicrobium hongkongense sp. nov., isolated from a patient with peritonitis.</title>
        <authorList>
            <person name="Lao H.Y."/>
            <person name="Wong A.Y.P."/>
            <person name="Ng T.L."/>
            <person name="Wong R.Y.L."/>
            <person name="Yau M.C.Y."/>
            <person name="Lam J.Y.W."/>
            <person name="Siu G.K.H."/>
        </authorList>
    </citation>
    <scope>NUCLEOTIDE SEQUENCE</scope>
    <source>
        <strain evidence="3">R131</strain>
    </source>
</reference>
<dbReference type="Gene3D" id="3.40.630.30">
    <property type="match status" value="1"/>
</dbReference>
<dbReference type="InterPro" id="IPR045057">
    <property type="entry name" value="Gcn5-rel_NAT"/>
</dbReference>
<dbReference type="InterPro" id="IPR000182">
    <property type="entry name" value="GNAT_dom"/>
</dbReference>
<name>A0AAU7V8C8_9ACTO</name>
<keyword evidence="3" id="KW-0808">Transferase</keyword>
<gene>
    <name evidence="3" type="ORF">SAC06_03925</name>
</gene>
<dbReference type="PROSITE" id="PS51186">
    <property type="entry name" value="GNAT"/>
    <property type="match status" value="1"/>
</dbReference>
<dbReference type="GO" id="GO:0016747">
    <property type="term" value="F:acyltransferase activity, transferring groups other than amino-acyl groups"/>
    <property type="evidence" value="ECO:0007669"/>
    <property type="project" value="InterPro"/>
</dbReference>
<evidence type="ECO:0000259" key="2">
    <source>
        <dbReference type="PROSITE" id="PS51729"/>
    </source>
</evidence>
<dbReference type="PANTHER" id="PTHR31435:SF10">
    <property type="entry name" value="BSR4717 PROTEIN"/>
    <property type="match status" value="1"/>
</dbReference>
<protein>
    <submittedName>
        <fullName evidence="3">GNAT family N-acetyltransferase</fullName>
        <ecNumber evidence="3">2.3.1.-</ecNumber>
    </submittedName>
</protein>
<dbReference type="CDD" id="cd04301">
    <property type="entry name" value="NAT_SF"/>
    <property type="match status" value="1"/>
</dbReference>
<dbReference type="EC" id="2.3.1.-" evidence="3"/>
<feature type="domain" description="N-acetyltransferase" evidence="2">
    <location>
        <begin position="27"/>
        <end position="114"/>
    </location>
</feature>
<feature type="domain" description="N-acetyltransferase" evidence="1">
    <location>
        <begin position="1"/>
        <end position="122"/>
    </location>
</feature>
<sequence>MNRGISPPTGFRYPRVRTEGELMAEVLQVPEQSRFVVKVDGQEAGFLSYEAAGEQTWTLVSTEVDPTYRGQGLAGQLVADAVRVARTEGIRLRPLCPYTVSWFERHPQDQDVLDPSWAPPTDD</sequence>
<keyword evidence="3" id="KW-0012">Acyltransferase</keyword>
<evidence type="ECO:0000259" key="1">
    <source>
        <dbReference type="PROSITE" id="PS51186"/>
    </source>
</evidence>
<dbReference type="KEGG" id="sapp:SAC06_03925"/>